<protein>
    <submittedName>
        <fullName evidence="7">ABC transporter ATP-binding protein</fullName>
    </submittedName>
</protein>
<proteinExistence type="inferred from homology"/>
<dbReference type="PROSITE" id="PS50893">
    <property type="entry name" value="ABC_TRANSPORTER_2"/>
    <property type="match status" value="1"/>
</dbReference>
<keyword evidence="4 7" id="KW-0067">ATP-binding</keyword>
<dbReference type="SUPFAM" id="SSF52540">
    <property type="entry name" value="P-loop containing nucleoside triphosphate hydrolases"/>
    <property type="match status" value="1"/>
</dbReference>
<comment type="similarity">
    <text evidence="1">Belongs to the ABC transporter superfamily.</text>
</comment>
<evidence type="ECO:0000313" key="7">
    <source>
        <dbReference type="EMBL" id="MDC7787560.1"/>
    </source>
</evidence>
<organism evidence="7 8">
    <name type="scientific">Rhodoplanes tepidamans</name>
    <name type="common">Rhodoplanes cryptolactis</name>
    <dbReference type="NCBI Taxonomy" id="200616"/>
    <lineage>
        <taxon>Bacteria</taxon>
        <taxon>Pseudomonadati</taxon>
        <taxon>Pseudomonadota</taxon>
        <taxon>Alphaproteobacteria</taxon>
        <taxon>Hyphomicrobiales</taxon>
        <taxon>Nitrobacteraceae</taxon>
        <taxon>Rhodoplanes</taxon>
    </lineage>
</organism>
<keyword evidence="2" id="KW-0813">Transport</keyword>
<keyword evidence="3" id="KW-0547">Nucleotide-binding</keyword>
<dbReference type="Pfam" id="PF00005">
    <property type="entry name" value="ABC_tran"/>
    <property type="match status" value="1"/>
</dbReference>
<dbReference type="SMART" id="SM00382">
    <property type="entry name" value="AAA"/>
    <property type="match status" value="1"/>
</dbReference>
<reference evidence="7" key="1">
    <citation type="journal article" date="2023" name="Microbiol Resour">
        <title>Genome Sequences of Rhodoplanes serenus and Two Thermotolerant Strains, Rhodoplanes tepidamans and 'Rhodoplanes cryptolactis,' Further Refine the Genus.</title>
        <authorList>
            <person name="Rayyan A.A."/>
            <person name="Kyndt J.A."/>
        </authorList>
    </citation>
    <scope>NUCLEOTIDE SEQUENCE</scope>
    <source>
        <strain evidence="7">DSM 9987</strain>
    </source>
</reference>
<evidence type="ECO:0000256" key="5">
    <source>
        <dbReference type="ARBA" id="ARBA00022970"/>
    </source>
</evidence>
<dbReference type="InterPro" id="IPR027417">
    <property type="entry name" value="P-loop_NTPase"/>
</dbReference>
<dbReference type="Gene3D" id="3.40.50.300">
    <property type="entry name" value="P-loop containing nucleotide triphosphate hydrolases"/>
    <property type="match status" value="1"/>
</dbReference>
<dbReference type="RefSeq" id="WP_272778399.1">
    <property type="nucleotide sequence ID" value="NZ_JAQQLI010000029.1"/>
</dbReference>
<sequence>MLSVAGLTADIGRIPVLKGVSISVAPGETVALLGRNGVGKTSTLRAVLGLLRRTGGSVSYQGQDLGGLAPHRLAALGLGYVPQGRGIFPLLTVEDNLCLGLKGKPPADLFAELYERFPRLAERRRQAAGTLSGGEQQILAIARCLIMRPSLIMLDEPTEGIMPKLVSQIRTEIAAIAKRGIAVLIVEQNLRTALRLADRVYLMERGQVVHEATPAALRETPDTVHRYLGVAL</sequence>
<dbReference type="Proteomes" id="UP001165652">
    <property type="component" value="Unassembled WGS sequence"/>
</dbReference>
<dbReference type="GO" id="GO:0005524">
    <property type="term" value="F:ATP binding"/>
    <property type="evidence" value="ECO:0007669"/>
    <property type="project" value="UniProtKB-KW"/>
</dbReference>
<keyword evidence="8" id="KW-1185">Reference proteome</keyword>
<dbReference type="PANTHER" id="PTHR43820">
    <property type="entry name" value="HIGH-AFFINITY BRANCHED-CHAIN AMINO ACID TRANSPORT ATP-BINDING PROTEIN LIVF"/>
    <property type="match status" value="1"/>
</dbReference>
<comment type="caution">
    <text evidence="7">The sequence shown here is derived from an EMBL/GenBank/DDBJ whole genome shotgun (WGS) entry which is preliminary data.</text>
</comment>
<dbReference type="InterPro" id="IPR052156">
    <property type="entry name" value="BCAA_Transport_ATP-bd_LivF"/>
</dbReference>
<evidence type="ECO:0000313" key="8">
    <source>
        <dbReference type="Proteomes" id="UP001165652"/>
    </source>
</evidence>
<feature type="domain" description="ABC transporter" evidence="6">
    <location>
        <begin position="2"/>
        <end position="230"/>
    </location>
</feature>
<dbReference type="InterPro" id="IPR003593">
    <property type="entry name" value="AAA+_ATPase"/>
</dbReference>
<evidence type="ECO:0000256" key="4">
    <source>
        <dbReference type="ARBA" id="ARBA00022840"/>
    </source>
</evidence>
<gene>
    <name evidence="7" type="ORF">PQJ73_17870</name>
</gene>
<dbReference type="PANTHER" id="PTHR43820:SF5">
    <property type="entry name" value="HIGH-AFFINITY BRANCHED-CHAIN AMINO ACID TRANSPORT ATP-BINDING PROTEIN"/>
    <property type="match status" value="1"/>
</dbReference>
<keyword evidence="5" id="KW-0029">Amino-acid transport</keyword>
<accession>A0ABT5JCY9</accession>
<reference evidence="7" key="2">
    <citation type="submission" date="2023-02" db="EMBL/GenBank/DDBJ databases">
        <authorList>
            <person name="Rayyan A."/>
            <person name="Meyer T."/>
            <person name="Kyndt J.A."/>
        </authorList>
    </citation>
    <scope>NUCLEOTIDE SEQUENCE</scope>
    <source>
        <strain evidence="7">DSM 9987</strain>
    </source>
</reference>
<name>A0ABT5JCY9_RHOTP</name>
<evidence type="ECO:0000259" key="6">
    <source>
        <dbReference type="PROSITE" id="PS50893"/>
    </source>
</evidence>
<dbReference type="CDD" id="cd03224">
    <property type="entry name" value="ABC_TM1139_LivF_branched"/>
    <property type="match status" value="1"/>
</dbReference>
<dbReference type="EMBL" id="JAQQLI010000029">
    <property type="protein sequence ID" value="MDC7787560.1"/>
    <property type="molecule type" value="Genomic_DNA"/>
</dbReference>
<evidence type="ECO:0000256" key="1">
    <source>
        <dbReference type="ARBA" id="ARBA00005417"/>
    </source>
</evidence>
<evidence type="ECO:0000256" key="2">
    <source>
        <dbReference type="ARBA" id="ARBA00022448"/>
    </source>
</evidence>
<evidence type="ECO:0000256" key="3">
    <source>
        <dbReference type="ARBA" id="ARBA00022741"/>
    </source>
</evidence>
<dbReference type="InterPro" id="IPR003439">
    <property type="entry name" value="ABC_transporter-like_ATP-bd"/>
</dbReference>